<dbReference type="Pfam" id="PF00534">
    <property type="entry name" value="Glycos_transf_1"/>
    <property type="match status" value="1"/>
</dbReference>
<dbReference type="InterPro" id="IPR028098">
    <property type="entry name" value="Glyco_trans_4-like_N"/>
</dbReference>
<organism evidence="4 5">
    <name type="scientific">Chondrus crispus</name>
    <name type="common">Carrageen Irish moss</name>
    <name type="synonym">Polymorpha crispa</name>
    <dbReference type="NCBI Taxonomy" id="2769"/>
    <lineage>
        <taxon>Eukaryota</taxon>
        <taxon>Rhodophyta</taxon>
        <taxon>Florideophyceae</taxon>
        <taxon>Rhodymeniophycidae</taxon>
        <taxon>Gigartinales</taxon>
        <taxon>Gigartinaceae</taxon>
        <taxon>Chondrus</taxon>
    </lineage>
</organism>
<keyword evidence="5" id="KW-1185">Reference proteome</keyword>
<feature type="domain" description="Glycosyltransferase subfamily 4-like N-terminal" evidence="3">
    <location>
        <begin position="12"/>
        <end position="185"/>
    </location>
</feature>
<dbReference type="Pfam" id="PF13439">
    <property type="entry name" value="Glyco_transf_4"/>
    <property type="match status" value="1"/>
</dbReference>
<keyword evidence="4" id="KW-0808">Transferase</keyword>
<dbReference type="EMBL" id="HG001769">
    <property type="protein sequence ID" value="CDF36288.1"/>
    <property type="molecule type" value="Genomic_DNA"/>
</dbReference>
<evidence type="ECO:0000313" key="5">
    <source>
        <dbReference type="Proteomes" id="UP000012073"/>
    </source>
</evidence>
<evidence type="ECO:0000259" key="3">
    <source>
        <dbReference type="Pfam" id="PF13439"/>
    </source>
</evidence>
<dbReference type="OMA" id="WEFPPRI"/>
<name>R7QES2_CHOCR</name>
<dbReference type="PANTHER" id="PTHR12526">
    <property type="entry name" value="GLYCOSYLTRANSFERASE"/>
    <property type="match status" value="1"/>
</dbReference>
<reference evidence="5" key="1">
    <citation type="journal article" date="2013" name="Proc. Natl. Acad. Sci. U.S.A.">
        <title>Genome structure and metabolic features in the red seaweed Chondrus crispus shed light on evolution of the Archaeplastida.</title>
        <authorList>
            <person name="Collen J."/>
            <person name="Porcel B."/>
            <person name="Carre W."/>
            <person name="Ball S.G."/>
            <person name="Chaparro C."/>
            <person name="Tonon T."/>
            <person name="Barbeyron T."/>
            <person name="Michel G."/>
            <person name="Noel B."/>
            <person name="Valentin K."/>
            <person name="Elias M."/>
            <person name="Artiguenave F."/>
            <person name="Arun A."/>
            <person name="Aury J.M."/>
            <person name="Barbosa-Neto J.F."/>
            <person name="Bothwell J.H."/>
            <person name="Bouget F.Y."/>
            <person name="Brillet L."/>
            <person name="Cabello-Hurtado F."/>
            <person name="Capella-Gutierrez S."/>
            <person name="Charrier B."/>
            <person name="Cladiere L."/>
            <person name="Cock J.M."/>
            <person name="Coelho S.M."/>
            <person name="Colleoni C."/>
            <person name="Czjzek M."/>
            <person name="Da Silva C."/>
            <person name="Delage L."/>
            <person name="Denoeud F."/>
            <person name="Deschamps P."/>
            <person name="Dittami S.M."/>
            <person name="Gabaldon T."/>
            <person name="Gachon C.M."/>
            <person name="Groisillier A."/>
            <person name="Herve C."/>
            <person name="Jabbari K."/>
            <person name="Katinka M."/>
            <person name="Kloareg B."/>
            <person name="Kowalczyk N."/>
            <person name="Labadie K."/>
            <person name="Leblanc C."/>
            <person name="Lopez P.J."/>
            <person name="McLachlan D.H."/>
            <person name="Meslet-Cladiere L."/>
            <person name="Moustafa A."/>
            <person name="Nehr Z."/>
            <person name="Nyvall Collen P."/>
            <person name="Panaud O."/>
            <person name="Partensky F."/>
            <person name="Poulain J."/>
            <person name="Rensing S.A."/>
            <person name="Rousvoal S."/>
            <person name="Samson G."/>
            <person name="Symeonidi A."/>
            <person name="Weissenbach J."/>
            <person name="Zambounis A."/>
            <person name="Wincker P."/>
            <person name="Boyen C."/>
        </authorList>
    </citation>
    <scope>NUCLEOTIDE SEQUENCE [LARGE SCALE GENOMIC DNA]</scope>
    <source>
        <strain evidence="5">cv. Stackhouse</strain>
    </source>
</reference>
<evidence type="ECO:0000256" key="1">
    <source>
        <dbReference type="ARBA" id="ARBA00022676"/>
    </source>
</evidence>
<sequence length="408" mass="45255">MFAWESLHSIAVGGIAPHLTELAASLERRGHEVHVYVRTGAGQASYEQIDGVHIHRIAFELSSDFVQEVTNMCNAMVHFMIETEHFMDAKFDICHAHDWLAAPALINIKHNHDRKCVFTVHSTEFGRCGNNVYGGQSARIRGLENDAIALADKVIGVSGVLCDEIKGHYQFDWDKLRCVYNGINCLRYDGNLWDPSEVRGLYGVGPMDPMVLFVGRMATQKGPDILVEAIPSVLASRPDAKFVLVGDGYMKEALVARIHEMGVASSVCFTGQMSGQPLVDLFKATDLVAIPSRNEPFGIVTLEAWASNKPVVVTKSGGPREFVWHDNDGYLVDTSSDGMAWGICTAFSNFEHARYMGDRGRVKAAFQFSWDNIAENTNNIYDELLPDHPGHPAPDEAARKIEMEQMKK</sequence>
<dbReference type="Proteomes" id="UP000012073">
    <property type="component" value="Unassembled WGS sequence"/>
</dbReference>
<dbReference type="PANTHER" id="PTHR12526:SF625">
    <property type="entry name" value="PHOSPHATIDYLINOSITOL GLYCAN-CLASS A"/>
    <property type="match status" value="1"/>
</dbReference>
<proteinExistence type="predicted"/>
<gene>
    <name evidence="4" type="ORF">CHC_T00009320001</name>
</gene>
<evidence type="ECO:0000313" key="4">
    <source>
        <dbReference type="EMBL" id="CDF36288.1"/>
    </source>
</evidence>
<protein>
    <submittedName>
        <fullName evidence="4">D-inositol-3-phosphate glycosyltransferase</fullName>
    </submittedName>
</protein>
<dbReference type="InterPro" id="IPR001296">
    <property type="entry name" value="Glyco_trans_1"/>
</dbReference>
<dbReference type="CDD" id="cd03801">
    <property type="entry name" value="GT4_PimA-like"/>
    <property type="match status" value="1"/>
</dbReference>
<feature type="domain" description="Glycosyl transferase family 1" evidence="2">
    <location>
        <begin position="207"/>
        <end position="361"/>
    </location>
</feature>
<dbReference type="GO" id="GO:0016757">
    <property type="term" value="F:glycosyltransferase activity"/>
    <property type="evidence" value="ECO:0007669"/>
    <property type="project" value="UniProtKB-KW"/>
</dbReference>
<evidence type="ECO:0000259" key="2">
    <source>
        <dbReference type="Pfam" id="PF00534"/>
    </source>
</evidence>
<dbReference type="STRING" id="2769.R7QES2"/>
<dbReference type="KEGG" id="ccp:CHC_T00009320001"/>
<accession>R7QES2</accession>
<dbReference type="PhylomeDB" id="R7QES2"/>
<keyword evidence="1" id="KW-0328">Glycosyltransferase</keyword>
<dbReference type="RefSeq" id="XP_005716107.1">
    <property type="nucleotide sequence ID" value="XM_005716050.1"/>
</dbReference>
<dbReference type="OrthoDB" id="2064at2759"/>
<dbReference type="Gramene" id="CDF36288">
    <property type="protein sequence ID" value="CDF36288"/>
    <property type="gene ID" value="CHC_T00009320001"/>
</dbReference>
<dbReference type="AlphaFoldDB" id="R7QES2"/>
<dbReference type="SUPFAM" id="SSF53756">
    <property type="entry name" value="UDP-Glycosyltransferase/glycogen phosphorylase"/>
    <property type="match status" value="1"/>
</dbReference>
<dbReference type="GeneID" id="17323823"/>
<dbReference type="Gene3D" id="3.40.50.2000">
    <property type="entry name" value="Glycogen Phosphorylase B"/>
    <property type="match status" value="2"/>
</dbReference>